<dbReference type="Proteomes" id="UP000515153">
    <property type="component" value="Chromosome I"/>
</dbReference>
<name>A0A6P8B5V6_PYRGI</name>
<reference evidence="2" key="2">
    <citation type="submission" date="2019-10" db="EMBL/GenBank/DDBJ databases">
        <authorList>
            <consortium name="NCBI Genome Project"/>
        </authorList>
    </citation>
    <scope>NUCLEOTIDE SEQUENCE</scope>
    <source>
        <strain evidence="2">NI907</strain>
    </source>
</reference>
<gene>
    <name evidence="2" type="ORF">PgNI_06479</name>
</gene>
<protein>
    <recommendedName>
        <fullName evidence="3">Heterokaryon incompatibility domain-containing protein</fullName>
    </recommendedName>
</protein>
<evidence type="ECO:0008006" key="3">
    <source>
        <dbReference type="Google" id="ProtNLM"/>
    </source>
</evidence>
<dbReference type="KEGG" id="pgri:PgNI_06479"/>
<dbReference type="PANTHER" id="PTHR33112:SF1">
    <property type="entry name" value="HETEROKARYON INCOMPATIBILITY DOMAIN-CONTAINING PROTEIN"/>
    <property type="match status" value="1"/>
</dbReference>
<reference evidence="1 2" key="1">
    <citation type="journal article" date="2019" name="Mol. Biol. Evol.">
        <title>Blast fungal genomes show frequent chromosomal changes, gene gains and losses, and effector gene turnover.</title>
        <authorList>
            <person name="Gomez Luciano L.B."/>
            <person name="Jason Tsai I."/>
            <person name="Chuma I."/>
            <person name="Tosa Y."/>
            <person name="Chen Y.H."/>
            <person name="Li J.Y."/>
            <person name="Li M.Y."/>
            <person name="Jade Lu M.Y."/>
            <person name="Nakayashiki H."/>
            <person name="Li W.H."/>
        </authorList>
    </citation>
    <scope>NUCLEOTIDE SEQUENCE [LARGE SCALE GENOMIC DNA]</scope>
    <source>
        <strain evidence="1 2">NI907</strain>
    </source>
</reference>
<dbReference type="PANTHER" id="PTHR33112">
    <property type="entry name" value="DOMAIN PROTEIN, PUTATIVE-RELATED"/>
    <property type="match status" value="1"/>
</dbReference>
<evidence type="ECO:0000313" key="1">
    <source>
        <dbReference type="Proteomes" id="UP000515153"/>
    </source>
</evidence>
<accession>A0A6P8B5V6</accession>
<dbReference type="RefSeq" id="XP_030982525.1">
    <property type="nucleotide sequence ID" value="XM_031126503.1"/>
</dbReference>
<evidence type="ECO:0000313" key="2">
    <source>
        <dbReference type="RefSeq" id="XP_030982525.1"/>
    </source>
</evidence>
<proteinExistence type="predicted"/>
<sequence>MTVAQTYHQHSVTIQQFTGRKLKMDSDALDAFRGVMRNYNTRLLPIYSLWGIPWCLHLEKDSRHDKYFLDGLAWYHQERAMQAPGLPRRRIEFPSWSWAGWEGIVFYEKRTSLYYDRNGPFDASARLASLLSKSTADFDSDETKSIVLNAAVIPADRISRSTDKPGGWDLKTKKPIKDMRLHLSCHMSEEELHDRLLGQDTVVCIEIGRIFAHHFFMVLEKRGPDDNMGYSRIGLFVAVLGSMEFGNIRSYHDGGRRDWVIY</sequence>
<organism evidence="1 2">
    <name type="scientific">Pyricularia grisea</name>
    <name type="common">Crabgrass-specific blast fungus</name>
    <name type="synonym">Magnaporthe grisea</name>
    <dbReference type="NCBI Taxonomy" id="148305"/>
    <lineage>
        <taxon>Eukaryota</taxon>
        <taxon>Fungi</taxon>
        <taxon>Dikarya</taxon>
        <taxon>Ascomycota</taxon>
        <taxon>Pezizomycotina</taxon>
        <taxon>Sordariomycetes</taxon>
        <taxon>Sordariomycetidae</taxon>
        <taxon>Magnaporthales</taxon>
        <taxon>Pyriculariaceae</taxon>
        <taxon>Pyricularia</taxon>
    </lineage>
</organism>
<dbReference type="AlphaFoldDB" id="A0A6P8B5V6"/>
<keyword evidence="1" id="KW-1185">Reference proteome</keyword>
<reference evidence="2" key="3">
    <citation type="submission" date="2025-08" db="UniProtKB">
        <authorList>
            <consortium name="RefSeq"/>
        </authorList>
    </citation>
    <scope>IDENTIFICATION</scope>
    <source>
        <strain evidence="2">NI907</strain>
    </source>
</reference>
<dbReference type="GeneID" id="41961412"/>